<accession>A0A1R3KEA7</accession>
<dbReference type="AlphaFoldDB" id="A0A1R3KEA7"/>
<organism evidence="2 3">
    <name type="scientific">Corchorus olitorius</name>
    <dbReference type="NCBI Taxonomy" id="93759"/>
    <lineage>
        <taxon>Eukaryota</taxon>
        <taxon>Viridiplantae</taxon>
        <taxon>Streptophyta</taxon>
        <taxon>Embryophyta</taxon>
        <taxon>Tracheophyta</taxon>
        <taxon>Spermatophyta</taxon>
        <taxon>Magnoliopsida</taxon>
        <taxon>eudicotyledons</taxon>
        <taxon>Gunneridae</taxon>
        <taxon>Pentapetalae</taxon>
        <taxon>rosids</taxon>
        <taxon>malvids</taxon>
        <taxon>Malvales</taxon>
        <taxon>Malvaceae</taxon>
        <taxon>Grewioideae</taxon>
        <taxon>Apeibeae</taxon>
        <taxon>Corchorus</taxon>
    </lineage>
</organism>
<dbReference type="Proteomes" id="UP000187203">
    <property type="component" value="Unassembled WGS sequence"/>
</dbReference>
<protein>
    <submittedName>
        <fullName evidence="2">Uncharacterized protein</fullName>
    </submittedName>
</protein>
<name>A0A1R3KEA7_9ROSI</name>
<sequence>MRSGRHLGALVFPSFVNGDLHTWREFYALRSASVLRFTTSGILYLCSRSILHFHARRAFYASRSARVLRFAFASVICFAISGILESVLRFAFGETYPFRHLGHSSLALEEHCPFRARRASYASRSVSVIRFAISGILHLLSRSILHFALGERPMFRVRRALSVSPSRAFWRASYTSRSASVICFAISSIRANVLRFVFYERYLFRHLGHSSLVLEEHSPFRARRAFYVSRSARVLCFAFGERSPFPDLEHSSFALEEHSPFHVRRAFYASRSASVLLSLGIILLSVGSVILSLESNFFCLGTILLSLGSILLSWRAFSFPWERYLLFGEHLTFFGEHSSSWGVFYSPWGSFSSIWGASSSALPDRSPFGVGPHGGIIVSHTWWMVHADRLAIAILGRAWPCLIPRLFALGPLGASSFPILGQGWFLPIACRSGAILGRARARLIARLLALGPLTASSFPILGQGWFLPIGCQSGAILGRARPCLIARLLALAP</sequence>
<evidence type="ECO:0000313" key="3">
    <source>
        <dbReference type="Proteomes" id="UP000187203"/>
    </source>
</evidence>
<keyword evidence="1" id="KW-1133">Transmembrane helix</keyword>
<keyword evidence="1" id="KW-0812">Transmembrane</keyword>
<gene>
    <name evidence="2" type="ORF">COLO4_08841</name>
</gene>
<keyword evidence="1" id="KW-0472">Membrane</keyword>
<feature type="transmembrane region" description="Helical" evidence="1">
    <location>
        <begin position="128"/>
        <end position="149"/>
    </location>
</feature>
<dbReference type="EMBL" id="AWUE01013999">
    <property type="protein sequence ID" value="OMP05427.1"/>
    <property type="molecule type" value="Genomic_DNA"/>
</dbReference>
<feature type="transmembrane region" description="Helical" evidence="1">
    <location>
        <begin position="67"/>
        <end position="92"/>
    </location>
</feature>
<evidence type="ECO:0000313" key="2">
    <source>
        <dbReference type="EMBL" id="OMP05427.1"/>
    </source>
</evidence>
<evidence type="ECO:0000256" key="1">
    <source>
        <dbReference type="SAM" id="Phobius"/>
    </source>
</evidence>
<comment type="caution">
    <text evidence="2">The sequence shown here is derived from an EMBL/GenBank/DDBJ whole genome shotgun (WGS) entry which is preliminary data.</text>
</comment>
<keyword evidence="3" id="KW-1185">Reference proteome</keyword>
<proteinExistence type="predicted"/>
<feature type="transmembrane region" description="Helical" evidence="1">
    <location>
        <begin position="273"/>
        <end position="291"/>
    </location>
</feature>
<reference evidence="3" key="1">
    <citation type="submission" date="2013-09" db="EMBL/GenBank/DDBJ databases">
        <title>Corchorus olitorius genome sequencing.</title>
        <authorList>
            <person name="Alam M."/>
            <person name="Haque M.S."/>
            <person name="Islam M.S."/>
            <person name="Emdad E.M."/>
            <person name="Islam M.M."/>
            <person name="Ahmed B."/>
            <person name="Halim A."/>
            <person name="Hossen Q.M.M."/>
            <person name="Hossain M.Z."/>
            <person name="Ahmed R."/>
            <person name="Khan M.M."/>
            <person name="Islam R."/>
            <person name="Rashid M.M."/>
            <person name="Khan S.A."/>
            <person name="Rahman M.S."/>
            <person name="Alam M."/>
            <person name="Yahiya A.S."/>
            <person name="Khan M.S."/>
            <person name="Azam M.S."/>
            <person name="Haque T."/>
            <person name="Lashkar M.Z.H."/>
            <person name="Akhand A.I."/>
            <person name="Morshed G."/>
            <person name="Roy S."/>
            <person name="Uddin K.S."/>
            <person name="Rabeya T."/>
            <person name="Hossain A.S."/>
            <person name="Chowdhury A."/>
            <person name="Snigdha A.R."/>
            <person name="Mortoza M.S."/>
            <person name="Matin S.A."/>
            <person name="Hoque S.M.E."/>
            <person name="Islam M.K."/>
            <person name="Roy D.K."/>
            <person name="Haider R."/>
            <person name="Moosa M.M."/>
            <person name="Elias S.M."/>
            <person name="Hasan A.M."/>
            <person name="Jahan S."/>
            <person name="Shafiuddin M."/>
            <person name="Mahmood N."/>
            <person name="Shommy N.S."/>
        </authorList>
    </citation>
    <scope>NUCLEOTIDE SEQUENCE [LARGE SCALE GENOMIC DNA]</scope>
    <source>
        <strain evidence="3">cv. O-4</strain>
    </source>
</reference>
<feature type="transmembrane region" description="Helical" evidence="1">
    <location>
        <begin position="297"/>
        <end position="317"/>
    </location>
</feature>